<keyword evidence="2" id="KW-0808">Transferase</keyword>
<dbReference type="RefSeq" id="WP_386730017.1">
    <property type="nucleotide sequence ID" value="NZ_JBHSTP010000002.1"/>
</dbReference>
<dbReference type="PANTHER" id="PTHR43610:SF1">
    <property type="entry name" value="N-ACETYLTRANSFERASE DOMAIN-CONTAINING PROTEIN"/>
    <property type="match status" value="1"/>
</dbReference>
<protein>
    <submittedName>
        <fullName evidence="2">GNAT family N-acetyltransferase</fullName>
        <ecNumber evidence="2">2.3.-.-</ecNumber>
    </submittedName>
</protein>
<evidence type="ECO:0000313" key="2">
    <source>
        <dbReference type="EMBL" id="MFC6356087.1"/>
    </source>
</evidence>
<dbReference type="PANTHER" id="PTHR43610">
    <property type="entry name" value="BLL6696 PROTEIN"/>
    <property type="match status" value="1"/>
</dbReference>
<accession>A0ABW1VFN0</accession>
<dbReference type="Proteomes" id="UP001596306">
    <property type="component" value="Unassembled WGS sequence"/>
</dbReference>
<gene>
    <name evidence="2" type="ORF">ACFQB0_08210</name>
</gene>
<evidence type="ECO:0000313" key="3">
    <source>
        <dbReference type="Proteomes" id="UP001596306"/>
    </source>
</evidence>
<dbReference type="SUPFAM" id="SSF55729">
    <property type="entry name" value="Acyl-CoA N-acyltransferases (Nat)"/>
    <property type="match status" value="1"/>
</dbReference>
<organism evidence="2 3">
    <name type="scientific">Luethyella okanaganae</name>
    <dbReference type="NCBI Taxonomy" id="69372"/>
    <lineage>
        <taxon>Bacteria</taxon>
        <taxon>Bacillati</taxon>
        <taxon>Actinomycetota</taxon>
        <taxon>Actinomycetes</taxon>
        <taxon>Micrococcales</taxon>
        <taxon>Microbacteriaceae</taxon>
        <taxon>Luethyella</taxon>
    </lineage>
</organism>
<dbReference type="InterPro" id="IPR016181">
    <property type="entry name" value="Acyl_CoA_acyltransferase"/>
</dbReference>
<dbReference type="EMBL" id="JBHSTP010000002">
    <property type="protein sequence ID" value="MFC6356087.1"/>
    <property type="molecule type" value="Genomic_DNA"/>
</dbReference>
<comment type="caution">
    <text evidence="2">The sequence shown here is derived from an EMBL/GenBank/DDBJ whole genome shotgun (WGS) entry which is preliminary data.</text>
</comment>
<name>A0ABW1VFN0_9MICO</name>
<sequence>MTAVRPELAPIAGRFIRLEPLTVEFLPELHAAIGHPLVFAGGYGGGPAGYRAEVGEFVTWAKGYLQLGAGNVYGVRLLGGPHDGELVGTSTLGDIDLARASAHIGWTAYDPRVWGSAVNAEAKLLLLSLAFDHGFGRIKIQADAANARSRSAIERLGAVYEGTIRRERPRADGSWRDTAVYSILAEEWPGVRAGLLERLERYTEPVAYRAAAEPLSA</sequence>
<feature type="domain" description="N-acetyltransferase" evidence="1">
    <location>
        <begin position="16"/>
        <end position="186"/>
    </location>
</feature>
<proteinExistence type="predicted"/>
<dbReference type="Pfam" id="PF13302">
    <property type="entry name" value="Acetyltransf_3"/>
    <property type="match status" value="1"/>
</dbReference>
<dbReference type="EC" id="2.3.-.-" evidence="2"/>
<dbReference type="Gene3D" id="3.40.630.30">
    <property type="match status" value="1"/>
</dbReference>
<dbReference type="PROSITE" id="PS51186">
    <property type="entry name" value="GNAT"/>
    <property type="match status" value="1"/>
</dbReference>
<keyword evidence="2" id="KW-0012">Acyltransferase</keyword>
<dbReference type="GO" id="GO:0016746">
    <property type="term" value="F:acyltransferase activity"/>
    <property type="evidence" value="ECO:0007669"/>
    <property type="project" value="UniProtKB-KW"/>
</dbReference>
<keyword evidence="3" id="KW-1185">Reference proteome</keyword>
<dbReference type="InterPro" id="IPR000182">
    <property type="entry name" value="GNAT_dom"/>
</dbReference>
<evidence type="ECO:0000259" key="1">
    <source>
        <dbReference type="PROSITE" id="PS51186"/>
    </source>
</evidence>
<reference evidence="3" key="1">
    <citation type="journal article" date="2019" name="Int. J. Syst. Evol. Microbiol.">
        <title>The Global Catalogue of Microorganisms (GCM) 10K type strain sequencing project: providing services to taxonomists for standard genome sequencing and annotation.</title>
        <authorList>
            <consortium name="The Broad Institute Genomics Platform"/>
            <consortium name="The Broad Institute Genome Sequencing Center for Infectious Disease"/>
            <person name="Wu L."/>
            <person name="Ma J."/>
        </authorList>
    </citation>
    <scope>NUCLEOTIDE SEQUENCE [LARGE SCALE GENOMIC DNA]</scope>
    <source>
        <strain evidence="3">CCUG 43304</strain>
    </source>
</reference>